<organism evidence="2 3">
    <name type="scientific">Altererythrobacter arenosus</name>
    <dbReference type="NCBI Taxonomy" id="3032592"/>
    <lineage>
        <taxon>Bacteria</taxon>
        <taxon>Pseudomonadati</taxon>
        <taxon>Pseudomonadota</taxon>
        <taxon>Alphaproteobacteria</taxon>
        <taxon>Sphingomonadales</taxon>
        <taxon>Erythrobacteraceae</taxon>
        <taxon>Altererythrobacter</taxon>
    </lineage>
</organism>
<evidence type="ECO:0000313" key="3">
    <source>
        <dbReference type="Proteomes" id="UP001215827"/>
    </source>
</evidence>
<dbReference type="EMBL" id="CP121106">
    <property type="protein sequence ID" value="WFL78865.1"/>
    <property type="molecule type" value="Genomic_DNA"/>
</dbReference>
<name>A0ABY8FXA2_9SPHN</name>
<evidence type="ECO:0000313" key="2">
    <source>
        <dbReference type="EMBL" id="WFL78865.1"/>
    </source>
</evidence>
<keyword evidence="3" id="KW-1185">Reference proteome</keyword>
<dbReference type="Proteomes" id="UP001215827">
    <property type="component" value="Chromosome"/>
</dbReference>
<evidence type="ECO:0000259" key="1">
    <source>
        <dbReference type="Pfam" id="PF07238"/>
    </source>
</evidence>
<proteinExistence type="predicted"/>
<dbReference type="InterPro" id="IPR009875">
    <property type="entry name" value="PilZ_domain"/>
</dbReference>
<sequence>MAGVETRNLARESLIMMADMRVENVVANYRIKVRNLSPGGMMGAGEARVVLGSRVTITLRGLEPVNGTVAWVQGDRFGVAFDVEVDCEHAKHVYFNSAASRSLESAIVERPGGSTRHEKYRPI</sequence>
<gene>
    <name evidence="2" type="ORF">P7228_07320</name>
</gene>
<accession>A0ABY8FXA2</accession>
<dbReference type="RefSeq" id="WP_278017554.1">
    <property type="nucleotide sequence ID" value="NZ_CP121106.1"/>
</dbReference>
<dbReference type="Pfam" id="PF07238">
    <property type="entry name" value="PilZ"/>
    <property type="match status" value="1"/>
</dbReference>
<feature type="domain" description="PilZ" evidence="1">
    <location>
        <begin position="15"/>
        <end position="86"/>
    </location>
</feature>
<protein>
    <submittedName>
        <fullName evidence="2">PilZ domain-containing protein</fullName>
    </submittedName>
</protein>
<reference evidence="2 3" key="1">
    <citation type="submission" date="2023-03" db="EMBL/GenBank/DDBJ databases">
        <title>Altererythrobacter sp. CAU 1644 isolated from sand.</title>
        <authorList>
            <person name="Kim W."/>
        </authorList>
    </citation>
    <scope>NUCLEOTIDE SEQUENCE [LARGE SCALE GENOMIC DNA]</scope>
    <source>
        <strain evidence="2 3">CAU 1644</strain>
    </source>
</reference>